<keyword evidence="6" id="KW-1185">Reference proteome</keyword>
<organism evidence="5 6">
    <name type="scientific">Planosporangium thailandense</name>
    <dbReference type="NCBI Taxonomy" id="765197"/>
    <lineage>
        <taxon>Bacteria</taxon>
        <taxon>Bacillati</taxon>
        <taxon>Actinomycetota</taxon>
        <taxon>Actinomycetes</taxon>
        <taxon>Micromonosporales</taxon>
        <taxon>Micromonosporaceae</taxon>
        <taxon>Planosporangium</taxon>
    </lineage>
</organism>
<protein>
    <submittedName>
        <fullName evidence="5">Alcohol dehydrogenase catalytic domain-containing protein</fullName>
    </submittedName>
</protein>
<dbReference type="Pfam" id="PF00107">
    <property type="entry name" value="ADH_zinc_N"/>
    <property type="match status" value="1"/>
</dbReference>
<feature type="domain" description="Alcohol dehydrogenase-like C-terminal" evidence="3">
    <location>
        <begin position="173"/>
        <end position="301"/>
    </location>
</feature>
<dbReference type="InterPro" id="IPR036291">
    <property type="entry name" value="NAD(P)-bd_dom_sf"/>
</dbReference>
<dbReference type="Gene3D" id="3.40.50.720">
    <property type="entry name" value="NAD(P)-binding Rossmann-like Domain"/>
    <property type="match status" value="1"/>
</dbReference>
<evidence type="ECO:0000256" key="1">
    <source>
        <dbReference type="ARBA" id="ARBA00001947"/>
    </source>
</evidence>
<dbReference type="RefSeq" id="WP_167928320.1">
    <property type="nucleotide sequence ID" value="NZ_JAATVY010000030.1"/>
</dbReference>
<name>A0ABX0Y4S5_9ACTN</name>
<gene>
    <name evidence="5" type="ORF">HC031_27350</name>
</gene>
<feature type="domain" description="Alcohol dehydrogenase-like N-terminal" evidence="4">
    <location>
        <begin position="26"/>
        <end position="133"/>
    </location>
</feature>
<evidence type="ECO:0000313" key="6">
    <source>
        <dbReference type="Proteomes" id="UP000722989"/>
    </source>
</evidence>
<dbReference type="Proteomes" id="UP000722989">
    <property type="component" value="Unassembled WGS sequence"/>
</dbReference>
<dbReference type="Gene3D" id="3.90.180.10">
    <property type="entry name" value="Medium-chain alcohol dehydrogenases, catalytic domain"/>
    <property type="match status" value="1"/>
</dbReference>
<sequence length="339" mass="34870">MKGVVKTIRGVGGVALRDVPAPAARAGEVVLDVIAGGICGTDLHIVADEFPYWPPVVLGHEILGRVAEVGAGVDEALIGKRVVAEPHAGACGVCYLCRRGWAQLCADKRSPGWGIDGGFAERVRLPAHLLHVIADAVPDDAAVLAEPLAVVCSGYEQAPVEPGDLVVVVGAGPLGLLAALAATAYGAAGVLVVGRHSSQLRLAAAAEHGLAVARSPDEAASWVAARSDRGGADLVVDTTGAASAVAMATALLRRRGRLLALGFGGAETIAVPWDAMLQRAVTVSFAMSSSHTGWLAATELLSSRRIAPEWLVTPFDLAAWSEAFDAVEGRHVIKAVLRP</sequence>
<dbReference type="InterPro" id="IPR011032">
    <property type="entry name" value="GroES-like_sf"/>
</dbReference>
<dbReference type="Pfam" id="PF08240">
    <property type="entry name" value="ADH_N"/>
    <property type="match status" value="1"/>
</dbReference>
<dbReference type="PANTHER" id="PTHR43401">
    <property type="entry name" value="L-THREONINE 3-DEHYDROGENASE"/>
    <property type="match status" value="1"/>
</dbReference>
<dbReference type="EMBL" id="JAATVY010000030">
    <property type="protein sequence ID" value="NJC73411.1"/>
    <property type="molecule type" value="Genomic_DNA"/>
</dbReference>
<evidence type="ECO:0000313" key="5">
    <source>
        <dbReference type="EMBL" id="NJC73411.1"/>
    </source>
</evidence>
<keyword evidence="2" id="KW-0560">Oxidoreductase</keyword>
<evidence type="ECO:0000259" key="4">
    <source>
        <dbReference type="Pfam" id="PF08240"/>
    </source>
</evidence>
<evidence type="ECO:0000259" key="3">
    <source>
        <dbReference type="Pfam" id="PF00107"/>
    </source>
</evidence>
<dbReference type="InterPro" id="IPR013149">
    <property type="entry name" value="ADH-like_C"/>
</dbReference>
<reference evidence="5 6" key="1">
    <citation type="submission" date="2020-03" db="EMBL/GenBank/DDBJ databases">
        <title>WGS of the type strain of Planosporangium spp.</title>
        <authorList>
            <person name="Thawai C."/>
        </authorList>
    </citation>
    <scope>NUCLEOTIDE SEQUENCE [LARGE SCALE GENOMIC DNA]</scope>
    <source>
        <strain evidence="5 6">TBRC 5610</strain>
    </source>
</reference>
<dbReference type="InterPro" id="IPR013154">
    <property type="entry name" value="ADH-like_N"/>
</dbReference>
<dbReference type="SUPFAM" id="SSF50129">
    <property type="entry name" value="GroES-like"/>
    <property type="match status" value="1"/>
</dbReference>
<dbReference type="PANTHER" id="PTHR43401:SF2">
    <property type="entry name" value="L-THREONINE 3-DEHYDROGENASE"/>
    <property type="match status" value="1"/>
</dbReference>
<proteinExistence type="predicted"/>
<comment type="caution">
    <text evidence="5">The sequence shown here is derived from an EMBL/GenBank/DDBJ whole genome shotgun (WGS) entry which is preliminary data.</text>
</comment>
<evidence type="ECO:0000256" key="2">
    <source>
        <dbReference type="ARBA" id="ARBA00023002"/>
    </source>
</evidence>
<accession>A0ABX0Y4S5</accession>
<dbReference type="SUPFAM" id="SSF51735">
    <property type="entry name" value="NAD(P)-binding Rossmann-fold domains"/>
    <property type="match status" value="1"/>
</dbReference>
<dbReference type="InterPro" id="IPR050129">
    <property type="entry name" value="Zn_alcohol_dh"/>
</dbReference>
<comment type="cofactor">
    <cofactor evidence="1">
        <name>Zn(2+)</name>
        <dbReference type="ChEBI" id="CHEBI:29105"/>
    </cofactor>
</comment>